<protein>
    <submittedName>
        <fullName evidence="1">Uncharacterized protein</fullName>
    </submittedName>
</protein>
<evidence type="ECO:0000313" key="2">
    <source>
        <dbReference type="Proteomes" id="UP000276133"/>
    </source>
</evidence>
<keyword evidence="2" id="KW-1185">Reference proteome</keyword>
<name>A0A3M7P5A9_BRAPC</name>
<reference evidence="1 2" key="1">
    <citation type="journal article" date="2018" name="Sci. Rep.">
        <title>Genomic signatures of local adaptation to the degree of environmental predictability in rotifers.</title>
        <authorList>
            <person name="Franch-Gras L."/>
            <person name="Hahn C."/>
            <person name="Garcia-Roger E.M."/>
            <person name="Carmona M.J."/>
            <person name="Serra M."/>
            <person name="Gomez A."/>
        </authorList>
    </citation>
    <scope>NUCLEOTIDE SEQUENCE [LARGE SCALE GENOMIC DNA]</scope>
    <source>
        <strain evidence="1">HYR1</strain>
    </source>
</reference>
<gene>
    <name evidence="1" type="ORF">BpHYR1_025813</name>
</gene>
<sequence length="64" mass="7640">MVVFYSNLLIINYSFEFSPLRPLLFWMSQSPDFIENKLAQTFIEQPLIQIIYSSFIFEILSLNE</sequence>
<accession>A0A3M7P5A9</accession>
<evidence type="ECO:0000313" key="1">
    <source>
        <dbReference type="EMBL" id="RMZ93947.1"/>
    </source>
</evidence>
<dbReference type="EMBL" id="REGN01013417">
    <property type="protein sequence ID" value="RMZ93947.1"/>
    <property type="molecule type" value="Genomic_DNA"/>
</dbReference>
<dbReference type="Proteomes" id="UP000276133">
    <property type="component" value="Unassembled WGS sequence"/>
</dbReference>
<dbReference type="AlphaFoldDB" id="A0A3M7P5A9"/>
<comment type="caution">
    <text evidence="1">The sequence shown here is derived from an EMBL/GenBank/DDBJ whole genome shotgun (WGS) entry which is preliminary data.</text>
</comment>
<organism evidence="1 2">
    <name type="scientific">Brachionus plicatilis</name>
    <name type="common">Marine rotifer</name>
    <name type="synonym">Brachionus muelleri</name>
    <dbReference type="NCBI Taxonomy" id="10195"/>
    <lineage>
        <taxon>Eukaryota</taxon>
        <taxon>Metazoa</taxon>
        <taxon>Spiralia</taxon>
        <taxon>Gnathifera</taxon>
        <taxon>Rotifera</taxon>
        <taxon>Eurotatoria</taxon>
        <taxon>Monogononta</taxon>
        <taxon>Pseudotrocha</taxon>
        <taxon>Ploima</taxon>
        <taxon>Brachionidae</taxon>
        <taxon>Brachionus</taxon>
    </lineage>
</organism>
<proteinExistence type="predicted"/>